<reference evidence="2" key="1">
    <citation type="submission" date="2023-06" db="EMBL/GenBank/DDBJ databases">
        <title>Male Hemibagrus guttatus genome.</title>
        <authorList>
            <person name="Bian C."/>
        </authorList>
    </citation>
    <scope>NUCLEOTIDE SEQUENCE</scope>
    <source>
        <strain evidence="2">Male_cb2023</strain>
        <tissue evidence="2">Muscle</tissue>
    </source>
</reference>
<dbReference type="PANTHER" id="PTHR31025:SF30">
    <property type="entry name" value="SI:DKEY-15H8.17"/>
    <property type="match status" value="1"/>
</dbReference>
<proteinExistence type="predicted"/>
<organism evidence="2 3">
    <name type="scientific">Hemibagrus guttatus</name>
    <dbReference type="NCBI Taxonomy" id="175788"/>
    <lineage>
        <taxon>Eukaryota</taxon>
        <taxon>Metazoa</taxon>
        <taxon>Chordata</taxon>
        <taxon>Craniata</taxon>
        <taxon>Vertebrata</taxon>
        <taxon>Euteleostomi</taxon>
        <taxon>Actinopterygii</taxon>
        <taxon>Neopterygii</taxon>
        <taxon>Teleostei</taxon>
        <taxon>Ostariophysi</taxon>
        <taxon>Siluriformes</taxon>
        <taxon>Bagridae</taxon>
        <taxon>Hemibagrus</taxon>
    </lineage>
</organism>
<evidence type="ECO:0000313" key="3">
    <source>
        <dbReference type="Proteomes" id="UP001274896"/>
    </source>
</evidence>
<name>A0AAE0QC31_9TELE</name>
<accession>A0AAE0QC31</accession>
<gene>
    <name evidence="2" type="ORF">QTP70_015601</name>
</gene>
<evidence type="ECO:0000313" key="2">
    <source>
        <dbReference type="EMBL" id="KAK3517674.1"/>
    </source>
</evidence>
<dbReference type="PANTHER" id="PTHR31025">
    <property type="entry name" value="SI:CH211-196P9.1-RELATED"/>
    <property type="match status" value="1"/>
</dbReference>
<sequence>MLACFREKDFKDFGHESVFSELLADLKDLEENGITLSDQSVIKGTLYCIAGDNLGSHCIGGFTENFSQSSYFCRYCLITKEEFQSVDPNLCGPLRTVDGYSAVVNQLQSENETVQGIKFDSVFNSLKNFKVCQPGLPPCLGHDIFEGMLSYDVAFYIKYFFKKKWFTYPILNRRIRQFKYNGSDVFTKPCEVNSHGPKLAVMNESEQSNVTSAIAELLKDISSSVLQSVVETLNSLGVTSPEDFQYVQEADLLPALRPIQARKLVSAWSQISKYISSYDFIMYKNVKQSADSLSSSRESSSGTRSSSCSSSPSCGKASTVALDWADNFKIPWQKFPEALTQCLERKKRPSPRLRRDMVRIVVSEIMKVCDCPSKQSSTAIAKMMVAKYPASLQDVIEGDIVGSGYHSLVKQMQNRIENVKTPNVPKIRKRSRTEDSDTEEIPAERKAAVQDTYGCVNWDFKLMPLNETKESQLDKQERMKIKSKTTNADPEEVSNFLKATYFSQRKDINNGASIKQLCENWPFLFQEIGMCVHFKQLTGIDLKEMFLKSLDKKGQWLLHFLETVGAEKKTKVLQTAAKLDVMRCQTEGCSEDLKDVVLLLLVYFDEKEEVMFHYVEESCLVEDVEVDKLPATPCIIVCGTFE</sequence>
<feature type="region of interest" description="Disordered" evidence="1">
    <location>
        <begin position="293"/>
        <end position="314"/>
    </location>
</feature>
<dbReference type="EMBL" id="JAUCMX010000018">
    <property type="protein sequence ID" value="KAK3517674.1"/>
    <property type="molecule type" value="Genomic_DNA"/>
</dbReference>
<protein>
    <submittedName>
        <fullName evidence="2">Uncharacterized protein</fullName>
    </submittedName>
</protein>
<dbReference type="AlphaFoldDB" id="A0AAE0QC31"/>
<comment type="caution">
    <text evidence="2">The sequence shown here is derived from an EMBL/GenBank/DDBJ whole genome shotgun (WGS) entry which is preliminary data.</text>
</comment>
<keyword evidence="3" id="KW-1185">Reference proteome</keyword>
<dbReference type="Proteomes" id="UP001274896">
    <property type="component" value="Unassembled WGS sequence"/>
</dbReference>
<evidence type="ECO:0000256" key="1">
    <source>
        <dbReference type="SAM" id="MobiDB-lite"/>
    </source>
</evidence>